<feature type="region of interest" description="Disordered" evidence="1">
    <location>
        <begin position="219"/>
        <end position="238"/>
    </location>
</feature>
<gene>
    <name evidence="3" type="ORF">SVTN_37395</name>
</gene>
<feature type="transmembrane region" description="Helical" evidence="2">
    <location>
        <begin position="188"/>
        <end position="207"/>
    </location>
</feature>
<feature type="transmembrane region" description="Helical" evidence="2">
    <location>
        <begin position="98"/>
        <end position="118"/>
    </location>
</feature>
<protein>
    <submittedName>
        <fullName evidence="3">Transporter</fullName>
    </submittedName>
</protein>
<feature type="transmembrane region" description="Helical" evidence="2">
    <location>
        <begin position="34"/>
        <end position="55"/>
    </location>
</feature>
<keyword evidence="2" id="KW-0812">Transmembrane</keyword>
<reference evidence="3 4" key="1">
    <citation type="submission" date="2014-12" db="EMBL/GenBank/DDBJ databases">
        <title>Complete genome sequence of Streptomyces vietnamensis strain GIMV4.0001, a genetic manipulable producer of the benzoisochromanequinone antibiotic granaticin.</title>
        <authorList>
            <person name="Deng M.R."/>
            <person name="Guo J."/>
            <person name="Ma L.Y."/>
            <person name="Feng G.D."/>
            <person name="Mo C.Y."/>
            <person name="Zhu H.H."/>
        </authorList>
    </citation>
    <scope>NUCLEOTIDE SEQUENCE [LARGE SCALE GENOMIC DNA]</scope>
    <source>
        <strain evidence="4">GIMV4.0001</strain>
    </source>
</reference>
<feature type="transmembrane region" description="Helical" evidence="2">
    <location>
        <begin position="124"/>
        <end position="145"/>
    </location>
</feature>
<accession>A0A0B5I9A3</accession>
<dbReference type="RefSeq" id="WP_041133052.1">
    <property type="nucleotide sequence ID" value="NZ_CP010407.1"/>
</dbReference>
<feature type="transmembrane region" description="Helical" evidence="2">
    <location>
        <begin position="6"/>
        <end position="27"/>
    </location>
</feature>
<organism evidence="3 4">
    <name type="scientific">Streptomyces vietnamensis</name>
    <dbReference type="NCBI Taxonomy" id="362257"/>
    <lineage>
        <taxon>Bacteria</taxon>
        <taxon>Bacillati</taxon>
        <taxon>Actinomycetota</taxon>
        <taxon>Actinomycetes</taxon>
        <taxon>Kitasatosporales</taxon>
        <taxon>Streptomycetaceae</taxon>
        <taxon>Streptomyces</taxon>
    </lineage>
</organism>
<feature type="transmembrane region" description="Helical" evidence="2">
    <location>
        <begin position="157"/>
        <end position="176"/>
    </location>
</feature>
<dbReference type="KEGG" id="svt:SVTN_37395"/>
<dbReference type="STRING" id="362257.SVTN_37395"/>
<feature type="transmembrane region" description="Helical" evidence="2">
    <location>
        <begin position="67"/>
        <end position="86"/>
    </location>
</feature>
<dbReference type="HOGENOM" id="CLU_1255054_0_0_11"/>
<keyword evidence="2" id="KW-1133">Transmembrane helix</keyword>
<evidence type="ECO:0000256" key="1">
    <source>
        <dbReference type="SAM" id="MobiDB-lite"/>
    </source>
</evidence>
<name>A0A0B5I9A3_9ACTN</name>
<keyword evidence="2" id="KW-0472">Membrane</keyword>
<evidence type="ECO:0000313" key="3">
    <source>
        <dbReference type="EMBL" id="AJF69131.1"/>
    </source>
</evidence>
<dbReference type="EMBL" id="CP010407">
    <property type="protein sequence ID" value="AJF69131.1"/>
    <property type="molecule type" value="Genomic_DNA"/>
</dbReference>
<evidence type="ECO:0000256" key="2">
    <source>
        <dbReference type="SAM" id="Phobius"/>
    </source>
</evidence>
<evidence type="ECO:0000313" key="4">
    <source>
        <dbReference type="Proteomes" id="UP000031774"/>
    </source>
</evidence>
<keyword evidence="4" id="KW-1185">Reference proteome</keyword>
<dbReference type="AlphaFoldDB" id="A0A0B5I9A3"/>
<proteinExistence type="predicted"/>
<dbReference type="Proteomes" id="UP000031774">
    <property type="component" value="Chromosome"/>
</dbReference>
<sequence length="238" mass="26500">MALRDLLFLLADVWMIVVGFTFGWKFIRNFKNYLLGLEWIIVATSGSNFLVYALLGADETSPMYTVAYFFDQFSRSVGITLILVMGLMQVTHRYRPSVGTDVGVFVFAAAVGLFLLFFSERIGVGVAIFLIVVNVLTTLFLIHFAKRLWAIGAKGTALGVSLATAAACVIAWTYDFVHVPGDDAAHTLFYIGALSTWGFQMFTYYFAYRALHRHNESVDAEPNRREQSPAGAGEQSWS</sequence>